<protein>
    <recommendedName>
        <fullName evidence="2">Methyltransferase domain-containing protein</fullName>
    </recommendedName>
</protein>
<dbReference type="InterPro" id="IPR029063">
    <property type="entry name" value="SAM-dependent_MTases_sf"/>
</dbReference>
<evidence type="ECO:0000313" key="4">
    <source>
        <dbReference type="Proteomes" id="UP000613840"/>
    </source>
</evidence>
<dbReference type="Gene3D" id="3.40.50.150">
    <property type="entry name" value="Vaccinia Virus protein VP39"/>
    <property type="match status" value="1"/>
</dbReference>
<gene>
    <name evidence="3" type="ORF">GCM10011575_01080</name>
</gene>
<keyword evidence="1" id="KW-0808">Transferase</keyword>
<proteinExistence type="predicted"/>
<evidence type="ECO:0000313" key="3">
    <source>
        <dbReference type="EMBL" id="GGL47006.1"/>
    </source>
</evidence>
<dbReference type="AlphaFoldDB" id="A0A917VYY8"/>
<accession>A0A917VYY8</accession>
<dbReference type="GO" id="GO:0016740">
    <property type="term" value="F:transferase activity"/>
    <property type="evidence" value="ECO:0007669"/>
    <property type="project" value="UniProtKB-KW"/>
</dbReference>
<dbReference type="Proteomes" id="UP000613840">
    <property type="component" value="Unassembled WGS sequence"/>
</dbReference>
<evidence type="ECO:0000259" key="2">
    <source>
        <dbReference type="Pfam" id="PF13649"/>
    </source>
</evidence>
<dbReference type="PANTHER" id="PTHR43861">
    <property type="entry name" value="TRANS-ACONITATE 2-METHYLTRANSFERASE-RELATED"/>
    <property type="match status" value="1"/>
</dbReference>
<comment type="caution">
    <text evidence="3">The sequence shown here is derived from an EMBL/GenBank/DDBJ whole genome shotgun (WGS) entry which is preliminary data.</text>
</comment>
<dbReference type="Pfam" id="PF13649">
    <property type="entry name" value="Methyltransf_25"/>
    <property type="match status" value="1"/>
</dbReference>
<reference evidence="3" key="1">
    <citation type="journal article" date="2014" name="Int. J. Syst. Evol. Microbiol.">
        <title>Complete genome sequence of Corynebacterium casei LMG S-19264T (=DSM 44701T), isolated from a smear-ripened cheese.</title>
        <authorList>
            <consortium name="US DOE Joint Genome Institute (JGI-PGF)"/>
            <person name="Walter F."/>
            <person name="Albersmeier A."/>
            <person name="Kalinowski J."/>
            <person name="Ruckert C."/>
        </authorList>
    </citation>
    <scope>NUCLEOTIDE SEQUENCE</scope>
    <source>
        <strain evidence="3">CGMCC 4.7306</strain>
    </source>
</reference>
<feature type="domain" description="Methyltransferase" evidence="2">
    <location>
        <begin position="90"/>
        <end position="183"/>
    </location>
</feature>
<name>A0A917VYY8_9ACTN</name>
<organism evidence="3 4">
    <name type="scientific">Microlunatus endophyticus</name>
    <dbReference type="NCBI Taxonomy" id="1716077"/>
    <lineage>
        <taxon>Bacteria</taxon>
        <taxon>Bacillati</taxon>
        <taxon>Actinomycetota</taxon>
        <taxon>Actinomycetes</taxon>
        <taxon>Propionibacteriales</taxon>
        <taxon>Propionibacteriaceae</taxon>
        <taxon>Microlunatus</taxon>
    </lineage>
</organism>
<keyword evidence="4" id="KW-1185">Reference proteome</keyword>
<sequence>MGRWNGTASGYRSAKRFPTMKPTCTTSLFELGSMPVTTDAWDKTTTRNSAYWEALAPHRHGEPVDFFRQGGNALTDQELAAIGEVRDRRVMHLACSMGDEAITFAQLGARVTGVDIAPSHLEIGRAKADQVGVTIDFVQQDMMALDHALTDFDLIYISWGGICWVPDLEAWARSLAGRLNPGGLLVISEHHPLWEILSAGKDGTLSVSGDYFHAAREGYPDPDKAPQITREIGAPAQVPVSYVWNLGAVVRAVVNAGLTVRSLEEFPDAENYPHLGAGATRLPATYLLTASKRP</sequence>
<dbReference type="CDD" id="cd02440">
    <property type="entry name" value="AdoMet_MTases"/>
    <property type="match status" value="1"/>
</dbReference>
<dbReference type="EMBL" id="BMMZ01000001">
    <property type="protein sequence ID" value="GGL47006.1"/>
    <property type="molecule type" value="Genomic_DNA"/>
</dbReference>
<dbReference type="SUPFAM" id="SSF53335">
    <property type="entry name" value="S-adenosyl-L-methionine-dependent methyltransferases"/>
    <property type="match status" value="1"/>
</dbReference>
<reference evidence="3" key="2">
    <citation type="submission" date="2020-09" db="EMBL/GenBank/DDBJ databases">
        <authorList>
            <person name="Sun Q."/>
            <person name="Zhou Y."/>
        </authorList>
    </citation>
    <scope>NUCLEOTIDE SEQUENCE</scope>
    <source>
        <strain evidence="3">CGMCC 4.7306</strain>
    </source>
</reference>
<evidence type="ECO:0000256" key="1">
    <source>
        <dbReference type="ARBA" id="ARBA00022679"/>
    </source>
</evidence>
<dbReference type="InterPro" id="IPR041698">
    <property type="entry name" value="Methyltransf_25"/>
</dbReference>